<accession>A0AAD5NH86</accession>
<organism evidence="1 2">
    <name type="scientific">Acer negundo</name>
    <name type="common">Box elder</name>
    <dbReference type="NCBI Taxonomy" id="4023"/>
    <lineage>
        <taxon>Eukaryota</taxon>
        <taxon>Viridiplantae</taxon>
        <taxon>Streptophyta</taxon>
        <taxon>Embryophyta</taxon>
        <taxon>Tracheophyta</taxon>
        <taxon>Spermatophyta</taxon>
        <taxon>Magnoliopsida</taxon>
        <taxon>eudicotyledons</taxon>
        <taxon>Gunneridae</taxon>
        <taxon>Pentapetalae</taxon>
        <taxon>rosids</taxon>
        <taxon>malvids</taxon>
        <taxon>Sapindales</taxon>
        <taxon>Sapindaceae</taxon>
        <taxon>Hippocastanoideae</taxon>
        <taxon>Acereae</taxon>
        <taxon>Acer</taxon>
    </lineage>
</organism>
<dbReference type="EMBL" id="JAJSOW010000106">
    <property type="protein sequence ID" value="KAI9160300.1"/>
    <property type="molecule type" value="Genomic_DNA"/>
</dbReference>
<reference evidence="1" key="1">
    <citation type="journal article" date="2022" name="Plant J.">
        <title>Strategies of tolerance reflected in two North American maple genomes.</title>
        <authorList>
            <person name="McEvoy S.L."/>
            <person name="Sezen U.U."/>
            <person name="Trouern-Trend A."/>
            <person name="McMahon S.M."/>
            <person name="Schaberg P.G."/>
            <person name="Yang J."/>
            <person name="Wegrzyn J.L."/>
            <person name="Swenson N.G."/>
        </authorList>
    </citation>
    <scope>NUCLEOTIDE SEQUENCE</scope>
    <source>
        <strain evidence="1">91603</strain>
    </source>
</reference>
<evidence type="ECO:0000313" key="1">
    <source>
        <dbReference type="EMBL" id="KAI9160300.1"/>
    </source>
</evidence>
<reference evidence="1" key="2">
    <citation type="submission" date="2023-02" db="EMBL/GenBank/DDBJ databases">
        <authorList>
            <person name="Swenson N.G."/>
            <person name="Wegrzyn J.L."/>
            <person name="Mcevoy S.L."/>
        </authorList>
    </citation>
    <scope>NUCLEOTIDE SEQUENCE</scope>
    <source>
        <strain evidence="1">91603</strain>
        <tissue evidence="1">Leaf</tissue>
    </source>
</reference>
<dbReference type="Proteomes" id="UP001064489">
    <property type="component" value="Chromosome 2"/>
</dbReference>
<evidence type="ECO:0000313" key="2">
    <source>
        <dbReference type="Proteomes" id="UP001064489"/>
    </source>
</evidence>
<dbReference type="AlphaFoldDB" id="A0AAD5NH86"/>
<protein>
    <recommendedName>
        <fullName evidence="3">Reverse transcriptase zinc-binding domain-containing protein</fullName>
    </recommendedName>
</protein>
<proteinExistence type="predicted"/>
<gene>
    <name evidence="1" type="ORF">LWI28_006964</name>
</gene>
<sequence>MVGELLPKFTDGLVGSLLCPFCKSSEETINHIFIKCKWSLRLWSTCLSWWEILACLPEKLNEWMDCWQVLCQAAKSIRVWMVAFHAIYWSIWDIRNEVVFKQGVTVIDRAVEMVIWRVVCVGGMGMLRSLVVHL</sequence>
<comment type="caution">
    <text evidence="1">The sequence shown here is derived from an EMBL/GenBank/DDBJ whole genome shotgun (WGS) entry which is preliminary data.</text>
</comment>
<evidence type="ECO:0008006" key="3">
    <source>
        <dbReference type="Google" id="ProtNLM"/>
    </source>
</evidence>
<keyword evidence="2" id="KW-1185">Reference proteome</keyword>
<name>A0AAD5NH86_ACENE</name>